<sequence length="187" mass="21065">MFKELKNKHKNHVSSLEVAYSESQKLSLSAELLEYRALDKNDFNKLFQIVDMLQAQLGYDYLAGACLLVHSNLKNAFARYGYKSEIILGDAIVNGTPYMSCSLDDLKKQLADGVVSKGQKIHSWLLLENGQFFDATIVRDLTDGKMAAELYCFDVHSDDNGNVIEYKPLLVGSDFVERTNPVSYTHI</sequence>
<evidence type="ECO:0000313" key="1">
    <source>
        <dbReference type="EMBL" id="KOO01780.1"/>
    </source>
</evidence>
<dbReference type="OrthoDB" id="6711279at2"/>
<reference evidence="2" key="1">
    <citation type="submission" date="2015-08" db="EMBL/GenBank/DDBJ databases">
        <title>Vibrio galatheae sp. nov., a novel member of the Vibrionaceae family isolated from the Solomon Islands.</title>
        <authorList>
            <person name="Giubergia S."/>
            <person name="Machado H."/>
            <person name="Mateiu R.V."/>
            <person name="Gram L."/>
        </authorList>
    </citation>
    <scope>NUCLEOTIDE SEQUENCE [LARGE SCALE GENOMIC DNA]</scope>
    <source>
        <strain evidence="2">DSM 19584</strain>
    </source>
</reference>
<accession>A0A0M0HI77</accession>
<dbReference type="PATRIC" id="fig|693.5.peg.3834"/>
<comment type="caution">
    <text evidence="1">The sequence shown here is derived from an EMBL/GenBank/DDBJ whole genome shotgun (WGS) entry which is preliminary data.</text>
</comment>
<name>A0A0M0HI77_VIBNE</name>
<evidence type="ECO:0000313" key="2">
    <source>
        <dbReference type="Proteomes" id="UP000037515"/>
    </source>
</evidence>
<dbReference type="AlphaFoldDB" id="A0A0M0HI77"/>
<keyword evidence="2" id="KW-1185">Reference proteome</keyword>
<dbReference type="Proteomes" id="UP000037515">
    <property type="component" value="Unassembled WGS sequence"/>
</dbReference>
<organism evidence="1 2">
    <name type="scientific">Vibrio nereis</name>
    <dbReference type="NCBI Taxonomy" id="693"/>
    <lineage>
        <taxon>Bacteria</taxon>
        <taxon>Pseudomonadati</taxon>
        <taxon>Pseudomonadota</taxon>
        <taxon>Gammaproteobacteria</taxon>
        <taxon>Vibrionales</taxon>
        <taxon>Vibrionaceae</taxon>
        <taxon>Vibrio</taxon>
    </lineage>
</organism>
<protein>
    <submittedName>
        <fullName evidence="1">Uncharacterized protein</fullName>
    </submittedName>
</protein>
<gene>
    <name evidence="1" type="ORF">AKJ17_18855</name>
</gene>
<dbReference type="EMBL" id="LHPJ01000059">
    <property type="protein sequence ID" value="KOO01780.1"/>
    <property type="molecule type" value="Genomic_DNA"/>
</dbReference>
<dbReference type="RefSeq" id="WP_025818696.1">
    <property type="nucleotide sequence ID" value="NZ_LHPJ01000059.1"/>
</dbReference>
<proteinExistence type="predicted"/>